<dbReference type="Gene3D" id="1.10.3630.10">
    <property type="entry name" value="yeast vps74-n-term truncation variant domain like"/>
    <property type="match status" value="1"/>
</dbReference>
<dbReference type="Pfam" id="PF05719">
    <property type="entry name" value="GPP34"/>
    <property type="match status" value="1"/>
</dbReference>
<reference evidence="5 6" key="1">
    <citation type="submission" date="2018-08" db="EMBL/GenBank/DDBJ databases">
        <title>Verrucosispora craniellae sp. nov., isolated from a marine sponge in the South China Sea.</title>
        <authorList>
            <person name="Li L."/>
            <person name="Lin H.W."/>
        </authorList>
    </citation>
    <scope>NUCLEOTIDE SEQUENCE [LARGE SCALE GENOMIC DNA]</scope>
    <source>
        <strain evidence="5 6">LHW63014</strain>
    </source>
</reference>
<proteinExistence type="predicted"/>
<gene>
    <name evidence="5" type="ORF">D0Q02_29500</name>
</gene>
<keyword evidence="2" id="KW-0333">Golgi apparatus</keyword>
<evidence type="ECO:0000313" key="5">
    <source>
        <dbReference type="EMBL" id="RFS41554.1"/>
    </source>
</evidence>
<accession>A0A372FR18</accession>
<dbReference type="EMBL" id="QVFU01000082">
    <property type="protein sequence ID" value="RFS41554.1"/>
    <property type="molecule type" value="Genomic_DNA"/>
</dbReference>
<dbReference type="Proteomes" id="UP000262621">
    <property type="component" value="Unassembled WGS sequence"/>
</dbReference>
<name>A0A372FR18_9ACTN</name>
<keyword evidence="4" id="KW-0472">Membrane</keyword>
<comment type="subcellular location">
    <subcellularLocation>
        <location evidence="1">Golgi apparatus membrane</location>
        <topology evidence="1">Peripheral membrane protein</topology>
        <orientation evidence="1">Cytoplasmic side</orientation>
    </subcellularLocation>
</comment>
<dbReference type="RefSeq" id="WP_117231205.1">
    <property type="nucleotide sequence ID" value="NZ_CP061725.1"/>
</dbReference>
<comment type="caution">
    <text evidence="5">The sequence shown here is derived from an EMBL/GenBank/DDBJ whole genome shotgun (WGS) entry which is preliminary data.</text>
</comment>
<dbReference type="GO" id="GO:0070273">
    <property type="term" value="F:phosphatidylinositol-4-phosphate binding"/>
    <property type="evidence" value="ECO:0007669"/>
    <property type="project" value="InterPro"/>
</dbReference>
<dbReference type="InterPro" id="IPR038261">
    <property type="entry name" value="GPP34-like_sf"/>
</dbReference>
<dbReference type="AlphaFoldDB" id="A0A372FR18"/>
<keyword evidence="3" id="KW-0446">Lipid-binding</keyword>
<evidence type="ECO:0000256" key="4">
    <source>
        <dbReference type="ARBA" id="ARBA00023136"/>
    </source>
</evidence>
<evidence type="ECO:0000256" key="3">
    <source>
        <dbReference type="ARBA" id="ARBA00023121"/>
    </source>
</evidence>
<organism evidence="5 6">
    <name type="scientific">Micromonospora craniellae</name>
    <dbReference type="NCBI Taxonomy" id="2294034"/>
    <lineage>
        <taxon>Bacteria</taxon>
        <taxon>Bacillati</taxon>
        <taxon>Actinomycetota</taxon>
        <taxon>Actinomycetes</taxon>
        <taxon>Micromonosporales</taxon>
        <taxon>Micromonosporaceae</taxon>
        <taxon>Micromonospora</taxon>
    </lineage>
</organism>
<dbReference type="GO" id="GO:0012505">
    <property type="term" value="C:endomembrane system"/>
    <property type="evidence" value="ECO:0007669"/>
    <property type="project" value="UniProtKB-ARBA"/>
</dbReference>
<dbReference type="GO" id="GO:0005737">
    <property type="term" value="C:cytoplasm"/>
    <property type="evidence" value="ECO:0007669"/>
    <property type="project" value="UniProtKB-ARBA"/>
</dbReference>
<evidence type="ECO:0000313" key="6">
    <source>
        <dbReference type="Proteomes" id="UP000262621"/>
    </source>
</evidence>
<evidence type="ECO:0000256" key="2">
    <source>
        <dbReference type="ARBA" id="ARBA00023034"/>
    </source>
</evidence>
<dbReference type="InterPro" id="IPR008628">
    <property type="entry name" value="GPP34-like"/>
</dbReference>
<protein>
    <submittedName>
        <fullName evidence="5">GPP34 family phosphoprotein</fullName>
    </submittedName>
</protein>
<dbReference type="OrthoDB" id="3379482at2"/>
<sequence>MTIPRLPLPLHDELFLLGHDDDNGQPYIHRQALALGLAGAVLIDLFLAGRIVLGPNDDSCPAREQLLRLRSYQPVGDLIADSAIGYIRHGRATPPVREFLVGFADDLYERARAGLVAAGILRQTTRRRLGGLVHTDTYLLTDSRWSIVARTRLRYVAEGREQPDSHTGALAGLVAALGLTTYLHLDEDVGALTAYLAAVAREHHRSVQVITAAVDAAAGDLATIYR</sequence>
<keyword evidence="6" id="KW-1185">Reference proteome</keyword>
<evidence type="ECO:0000256" key="1">
    <source>
        <dbReference type="ARBA" id="ARBA00004255"/>
    </source>
</evidence>